<dbReference type="SUPFAM" id="SSF51182">
    <property type="entry name" value="RmlC-like cupins"/>
    <property type="match status" value="1"/>
</dbReference>
<dbReference type="InterPro" id="IPR051610">
    <property type="entry name" value="GPI/OXD"/>
</dbReference>
<reference evidence="3" key="1">
    <citation type="submission" date="2018-12" db="EMBL/GenBank/DDBJ databases">
        <title>Novel natural products biosynthetic potential of the class Ktedonobacteria.</title>
        <authorList>
            <person name="Zheng Y."/>
            <person name="Saitou A."/>
            <person name="Wang C.M."/>
            <person name="Toyoda A."/>
            <person name="Minakuchi Y."/>
            <person name="Sekiguchi Y."/>
            <person name="Ueda K."/>
            <person name="Takano H."/>
            <person name="Sakai Y."/>
            <person name="Yokota A."/>
            <person name="Yabe S."/>
        </authorList>
    </citation>
    <scope>NUCLEOTIDE SEQUENCE</scope>
    <source>
        <strain evidence="3">COM3</strain>
    </source>
</reference>
<organism evidence="3">
    <name type="scientific">Thermosporothrix sp. COM3</name>
    <dbReference type="NCBI Taxonomy" id="2490863"/>
    <lineage>
        <taxon>Bacteria</taxon>
        <taxon>Bacillati</taxon>
        <taxon>Chloroflexota</taxon>
        <taxon>Ktedonobacteria</taxon>
        <taxon>Ktedonobacterales</taxon>
        <taxon>Thermosporotrichaceae</taxon>
        <taxon>Thermosporothrix</taxon>
    </lineage>
</organism>
<evidence type="ECO:0000256" key="1">
    <source>
        <dbReference type="ARBA" id="ARBA00022723"/>
    </source>
</evidence>
<gene>
    <name evidence="3" type="ORF">KTC_20110</name>
</gene>
<sequence>MFQEKSSFKKLSIGDVPVEPTRHGALKRVLVRHEDVNSPLMFLNKVSVRPGEVIAAHQHEDMEEVFYFLEGEGTMQIEDETRPVTAGDRVIVPHRNMHVLQNTGDKHMRFLCFGVKVVQ</sequence>
<accession>A0A455SI71</accession>
<dbReference type="Pfam" id="PF07883">
    <property type="entry name" value="Cupin_2"/>
    <property type="match status" value="1"/>
</dbReference>
<feature type="domain" description="Cupin type-2" evidence="2">
    <location>
        <begin position="46"/>
        <end position="113"/>
    </location>
</feature>
<proteinExistence type="predicted"/>
<dbReference type="InterPro" id="IPR013096">
    <property type="entry name" value="Cupin_2"/>
</dbReference>
<dbReference type="AlphaFoldDB" id="A0A455SI71"/>
<dbReference type="InterPro" id="IPR014710">
    <property type="entry name" value="RmlC-like_jellyroll"/>
</dbReference>
<name>A0A455SI71_9CHLR</name>
<protein>
    <recommendedName>
        <fullName evidence="2">Cupin type-2 domain-containing protein</fullName>
    </recommendedName>
</protein>
<dbReference type="PANTHER" id="PTHR35848:SF6">
    <property type="entry name" value="CUPIN TYPE-2 DOMAIN-CONTAINING PROTEIN"/>
    <property type="match status" value="1"/>
</dbReference>
<evidence type="ECO:0000313" key="3">
    <source>
        <dbReference type="EMBL" id="BBH87260.1"/>
    </source>
</evidence>
<dbReference type="EMBL" id="AP019376">
    <property type="protein sequence ID" value="BBH87260.1"/>
    <property type="molecule type" value="Genomic_DNA"/>
</dbReference>
<dbReference type="InterPro" id="IPR011051">
    <property type="entry name" value="RmlC_Cupin_sf"/>
</dbReference>
<dbReference type="GO" id="GO:0046872">
    <property type="term" value="F:metal ion binding"/>
    <property type="evidence" value="ECO:0007669"/>
    <property type="project" value="UniProtKB-KW"/>
</dbReference>
<dbReference type="PANTHER" id="PTHR35848">
    <property type="entry name" value="OXALATE-BINDING PROTEIN"/>
    <property type="match status" value="1"/>
</dbReference>
<keyword evidence="1" id="KW-0479">Metal-binding</keyword>
<evidence type="ECO:0000259" key="2">
    <source>
        <dbReference type="Pfam" id="PF07883"/>
    </source>
</evidence>
<dbReference type="Gene3D" id="2.60.120.10">
    <property type="entry name" value="Jelly Rolls"/>
    <property type="match status" value="1"/>
</dbReference>